<feature type="transmembrane region" description="Helical" evidence="2">
    <location>
        <begin position="91"/>
        <end position="116"/>
    </location>
</feature>
<accession>A0ABN1XV87</accession>
<feature type="transmembrane region" description="Helical" evidence="2">
    <location>
        <begin position="49"/>
        <end position="70"/>
    </location>
</feature>
<evidence type="ECO:0000313" key="3">
    <source>
        <dbReference type="EMBL" id="GAA1390678.1"/>
    </source>
</evidence>
<feature type="transmembrane region" description="Helical" evidence="2">
    <location>
        <begin position="161"/>
        <end position="182"/>
    </location>
</feature>
<gene>
    <name evidence="3" type="ORF">GCM10009613_31800</name>
</gene>
<sequence length="240" mass="24399">MTNSLSERDSRARARWGGIAAVVAGLTGAGAAVFLVLVPPAVPDDVFSYPLTAAGFAVAQSAFFVHHLVAATALEFLRRAGLAGHGRGADAAGLAAVVVLVVLGVQELVAIGAATAPYPSPRTDLVETVYGAISVALAVVLVWLGVRVVRAGVLTGAGRWSVLVTGVYVFVPLTPATFGPFVVGRLAVAGWLLLFTWIGVAMLRWAAAGHGTPAMPPPGPPGPPGAPGRRVTRATTDRSG</sequence>
<feature type="transmembrane region" description="Helical" evidence="2">
    <location>
        <begin position="188"/>
        <end position="207"/>
    </location>
</feature>
<keyword evidence="2" id="KW-1133">Transmembrane helix</keyword>
<evidence type="ECO:0000313" key="4">
    <source>
        <dbReference type="Proteomes" id="UP001501414"/>
    </source>
</evidence>
<evidence type="ECO:0008006" key="5">
    <source>
        <dbReference type="Google" id="ProtNLM"/>
    </source>
</evidence>
<keyword evidence="2" id="KW-0472">Membrane</keyword>
<feature type="region of interest" description="Disordered" evidence="1">
    <location>
        <begin position="213"/>
        <end position="240"/>
    </location>
</feature>
<feature type="transmembrane region" description="Helical" evidence="2">
    <location>
        <begin position="16"/>
        <end position="37"/>
    </location>
</feature>
<name>A0ABN1XV87_9PSEU</name>
<evidence type="ECO:0000256" key="2">
    <source>
        <dbReference type="SAM" id="Phobius"/>
    </source>
</evidence>
<feature type="transmembrane region" description="Helical" evidence="2">
    <location>
        <begin position="128"/>
        <end position="149"/>
    </location>
</feature>
<reference evidence="3 4" key="1">
    <citation type="journal article" date="2019" name="Int. J. Syst. Evol. Microbiol.">
        <title>The Global Catalogue of Microorganisms (GCM) 10K type strain sequencing project: providing services to taxonomists for standard genome sequencing and annotation.</title>
        <authorList>
            <consortium name="The Broad Institute Genomics Platform"/>
            <consortium name="The Broad Institute Genome Sequencing Center for Infectious Disease"/>
            <person name="Wu L."/>
            <person name="Ma J."/>
        </authorList>
    </citation>
    <scope>NUCLEOTIDE SEQUENCE [LARGE SCALE GENOMIC DNA]</scope>
    <source>
        <strain evidence="3 4">JCM 11896</strain>
    </source>
</reference>
<dbReference type="RefSeq" id="WP_344023092.1">
    <property type="nucleotide sequence ID" value="NZ_BAAAJK010000011.1"/>
</dbReference>
<keyword evidence="4" id="KW-1185">Reference proteome</keyword>
<organism evidence="3 4">
    <name type="scientific">Pseudonocardia kongjuensis</name>
    <dbReference type="NCBI Taxonomy" id="102227"/>
    <lineage>
        <taxon>Bacteria</taxon>
        <taxon>Bacillati</taxon>
        <taxon>Actinomycetota</taxon>
        <taxon>Actinomycetes</taxon>
        <taxon>Pseudonocardiales</taxon>
        <taxon>Pseudonocardiaceae</taxon>
        <taxon>Pseudonocardia</taxon>
    </lineage>
</organism>
<protein>
    <recommendedName>
        <fullName evidence="5">DUF4386 family protein</fullName>
    </recommendedName>
</protein>
<feature type="compositionally biased region" description="Pro residues" evidence="1">
    <location>
        <begin position="214"/>
        <end position="226"/>
    </location>
</feature>
<keyword evidence="2" id="KW-0812">Transmembrane</keyword>
<dbReference type="Proteomes" id="UP001501414">
    <property type="component" value="Unassembled WGS sequence"/>
</dbReference>
<proteinExistence type="predicted"/>
<comment type="caution">
    <text evidence="3">The sequence shown here is derived from an EMBL/GenBank/DDBJ whole genome shotgun (WGS) entry which is preliminary data.</text>
</comment>
<dbReference type="EMBL" id="BAAAJK010000011">
    <property type="protein sequence ID" value="GAA1390678.1"/>
    <property type="molecule type" value="Genomic_DNA"/>
</dbReference>
<evidence type="ECO:0000256" key="1">
    <source>
        <dbReference type="SAM" id="MobiDB-lite"/>
    </source>
</evidence>